<dbReference type="KEGG" id="rsx:RhiXN_07798"/>
<evidence type="ECO:0000256" key="4">
    <source>
        <dbReference type="ARBA" id="ARBA00022833"/>
    </source>
</evidence>
<keyword evidence="5" id="KW-0560">Oxidoreductase</keyword>
<dbReference type="EMBL" id="CP059666">
    <property type="protein sequence ID" value="QRW22762.1"/>
    <property type="molecule type" value="Genomic_DNA"/>
</dbReference>
<organism evidence="7 8">
    <name type="scientific">Rhizoctonia solani</name>
    <dbReference type="NCBI Taxonomy" id="456999"/>
    <lineage>
        <taxon>Eukaryota</taxon>
        <taxon>Fungi</taxon>
        <taxon>Dikarya</taxon>
        <taxon>Basidiomycota</taxon>
        <taxon>Agaricomycotina</taxon>
        <taxon>Agaricomycetes</taxon>
        <taxon>Cantharellales</taxon>
        <taxon>Ceratobasidiaceae</taxon>
        <taxon>Rhizoctonia</taxon>
    </lineage>
</organism>
<evidence type="ECO:0000259" key="6">
    <source>
        <dbReference type="Pfam" id="PF08240"/>
    </source>
</evidence>
<name>A0A8H8P1T1_9AGAM</name>
<dbReference type="Gene3D" id="3.90.180.10">
    <property type="entry name" value="Medium-chain alcohol dehydrogenases, catalytic domain"/>
    <property type="match status" value="2"/>
</dbReference>
<dbReference type="Pfam" id="PF08240">
    <property type="entry name" value="ADH_N"/>
    <property type="match status" value="1"/>
</dbReference>
<dbReference type="InterPro" id="IPR011032">
    <property type="entry name" value="GroES-like_sf"/>
</dbReference>
<evidence type="ECO:0000256" key="3">
    <source>
        <dbReference type="ARBA" id="ARBA00022723"/>
    </source>
</evidence>
<dbReference type="GeneID" id="67030077"/>
<proteinExistence type="inferred from homology"/>
<dbReference type="GO" id="GO:0003939">
    <property type="term" value="F:L-iditol 2-dehydrogenase (NAD+) activity"/>
    <property type="evidence" value="ECO:0007669"/>
    <property type="project" value="TreeGrafter"/>
</dbReference>
<dbReference type="PROSITE" id="PS00059">
    <property type="entry name" value="ADH_ZINC"/>
    <property type="match status" value="1"/>
</dbReference>
<dbReference type="GO" id="GO:0006062">
    <property type="term" value="P:sorbitol catabolic process"/>
    <property type="evidence" value="ECO:0007669"/>
    <property type="project" value="TreeGrafter"/>
</dbReference>
<dbReference type="PANTHER" id="PTHR43161">
    <property type="entry name" value="SORBITOL DEHYDROGENASE"/>
    <property type="match status" value="1"/>
</dbReference>
<evidence type="ECO:0000256" key="5">
    <source>
        <dbReference type="ARBA" id="ARBA00023002"/>
    </source>
</evidence>
<dbReference type="InterPro" id="IPR013154">
    <property type="entry name" value="ADH-like_N"/>
</dbReference>
<dbReference type="GO" id="GO:0008270">
    <property type="term" value="F:zinc ion binding"/>
    <property type="evidence" value="ECO:0007669"/>
    <property type="project" value="InterPro"/>
</dbReference>
<dbReference type="PANTHER" id="PTHR43161:SF12">
    <property type="entry name" value="L-ARABINITOL 4-DEHYDROGENASE"/>
    <property type="match status" value="1"/>
</dbReference>
<dbReference type="SUPFAM" id="SSF51735">
    <property type="entry name" value="NAD(P)-binding Rossmann-fold domains"/>
    <property type="match status" value="1"/>
</dbReference>
<keyword evidence="3" id="KW-0479">Metal-binding</keyword>
<evidence type="ECO:0000256" key="1">
    <source>
        <dbReference type="ARBA" id="ARBA00001947"/>
    </source>
</evidence>
<evidence type="ECO:0000313" key="8">
    <source>
        <dbReference type="Proteomes" id="UP000650533"/>
    </source>
</evidence>
<accession>A0A8H8P1T1</accession>
<evidence type="ECO:0000313" key="7">
    <source>
        <dbReference type="EMBL" id="QRW22762.1"/>
    </source>
</evidence>
<keyword evidence="4" id="KW-0862">Zinc</keyword>
<reference evidence="7" key="1">
    <citation type="submission" date="2020-05" db="EMBL/GenBank/DDBJ databases">
        <title>Evolutionary and genomic comparisons of hybrid uninucleate and nonhybrid Rhizoctonia fungi.</title>
        <authorList>
            <person name="Li C."/>
            <person name="Chen X."/>
        </authorList>
    </citation>
    <scope>NUCLEOTIDE SEQUENCE</scope>
    <source>
        <strain evidence="7">AG-1 IA</strain>
    </source>
</reference>
<dbReference type="InterPro" id="IPR036291">
    <property type="entry name" value="NAD(P)-bd_dom_sf"/>
</dbReference>
<feature type="domain" description="Alcohol dehydrogenase-like N-terminal" evidence="6">
    <location>
        <begin position="58"/>
        <end position="115"/>
    </location>
</feature>
<dbReference type="InterPro" id="IPR002328">
    <property type="entry name" value="ADH_Zn_CS"/>
</dbReference>
<protein>
    <submittedName>
        <fullName evidence="7">Alcohol dehydrogenase</fullName>
    </submittedName>
</protein>
<sequence length="269" mass="28684">MSALGLSPALYDPAIVLKSAEFKILDAPPARDEKKNIAVFTNPAHDLHIVEKPIPKAGPGQCVVHIRATGICGSDCHFWKHGRIGDSMVVRDENGLGHESAGIVIEVGEGVTGSKSATESRSRQVSLLQTILRILPHREVQRVPRRCVLLDSTIPWYHLHPAAWLHKLPENISFEEGALLEPTAVALAGIERSGLRLGDATFIAGAGPIGLVTLLAARAAGRLEFAKKLVPGVRTVLVERGLDAQAQAVKVEEALGQKAAVVLECTGGE</sequence>
<dbReference type="RefSeq" id="XP_043182999.1">
    <property type="nucleotide sequence ID" value="XM_043327614.1"/>
</dbReference>
<dbReference type="Proteomes" id="UP000650533">
    <property type="component" value="Chromosome 9"/>
</dbReference>
<dbReference type="AlphaFoldDB" id="A0A8H8P1T1"/>
<dbReference type="Gene3D" id="3.40.50.720">
    <property type="entry name" value="NAD(P)-binding Rossmann-like Domain"/>
    <property type="match status" value="1"/>
</dbReference>
<gene>
    <name evidence="7" type="ORF">RhiXN_07798</name>
</gene>
<comment type="cofactor">
    <cofactor evidence="1">
        <name>Zn(2+)</name>
        <dbReference type="ChEBI" id="CHEBI:29105"/>
    </cofactor>
</comment>
<dbReference type="SUPFAM" id="SSF50129">
    <property type="entry name" value="GroES-like"/>
    <property type="match status" value="1"/>
</dbReference>
<evidence type="ECO:0000256" key="2">
    <source>
        <dbReference type="ARBA" id="ARBA00008072"/>
    </source>
</evidence>
<comment type="similarity">
    <text evidence="2">Belongs to the zinc-containing alcohol dehydrogenase family.</text>
</comment>